<dbReference type="EMBL" id="SSMC01000004">
    <property type="protein sequence ID" value="THD65711.1"/>
    <property type="molecule type" value="Genomic_DNA"/>
</dbReference>
<dbReference type="RefSeq" id="WP_136336995.1">
    <property type="nucleotide sequence ID" value="NZ_QXMP01000002.1"/>
</dbReference>
<proteinExistence type="predicted"/>
<keyword evidence="2" id="KW-1185">Reference proteome</keyword>
<name>A0A4S3LXS1_9FLAO</name>
<evidence type="ECO:0008006" key="3">
    <source>
        <dbReference type="Google" id="ProtNLM"/>
    </source>
</evidence>
<dbReference type="OrthoDB" id="1433712at2"/>
<dbReference type="Proteomes" id="UP000305939">
    <property type="component" value="Unassembled WGS sequence"/>
</dbReference>
<comment type="caution">
    <text evidence="1">The sequence shown here is derived from an EMBL/GenBank/DDBJ whole genome shotgun (WGS) entry which is preliminary data.</text>
</comment>
<organism evidence="1 2">
    <name type="scientific">Robertkochia marina</name>
    <dbReference type="NCBI Taxonomy" id="1227945"/>
    <lineage>
        <taxon>Bacteria</taxon>
        <taxon>Pseudomonadati</taxon>
        <taxon>Bacteroidota</taxon>
        <taxon>Flavobacteriia</taxon>
        <taxon>Flavobacteriales</taxon>
        <taxon>Flavobacteriaceae</taxon>
        <taxon>Robertkochia</taxon>
    </lineage>
</organism>
<protein>
    <recommendedName>
        <fullName evidence="3">Outer membrane lipoprotein-sorting protein</fullName>
    </recommendedName>
</protein>
<dbReference type="AlphaFoldDB" id="A0A4S3LXS1"/>
<evidence type="ECO:0000313" key="2">
    <source>
        <dbReference type="Proteomes" id="UP000305939"/>
    </source>
</evidence>
<gene>
    <name evidence="1" type="ORF">E7Z59_14070</name>
</gene>
<reference evidence="1 2" key="1">
    <citation type="submission" date="2019-04" db="EMBL/GenBank/DDBJ databases">
        <title>Draft genome sequence of Robertkochia marina CC-AMO-30D.</title>
        <authorList>
            <person name="Hameed A."/>
            <person name="Lin S.-Y."/>
            <person name="Shahina M."/>
            <person name="Lai W.-A."/>
            <person name="Young C.-C."/>
        </authorList>
    </citation>
    <scope>NUCLEOTIDE SEQUENCE [LARGE SCALE GENOMIC DNA]</scope>
    <source>
        <strain evidence="1 2">CC-AMO-30D</strain>
    </source>
</reference>
<accession>A0A4S3LXS1</accession>
<sequence length="217" mass="24882">MKVGISVIFLFLTASSWSQTNEALEVLRARMESINAFTVNVELETAIDFIQMPVKRASMSYDRDQGVQVTSDDFVLIPKKGLDLVMSELFRYDYITVPRGEEQVQGLESMVMNVIPEDKRADYAIATLYLSKQKNRLLQADIQTRKEGAYTVNMFYRKDEDILPSRVEVSFEVEKVKIPIRYLAREGEVDKEALKSEGAKKGKVILYLSDYDIELIK</sequence>
<evidence type="ECO:0000313" key="1">
    <source>
        <dbReference type="EMBL" id="THD65711.1"/>
    </source>
</evidence>